<dbReference type="InterPro" id="IPR049940">
    <property type="entry name" value="GluQ/Sye"/>
</dbReference>
<keyword evidence="1" id="KW-0436">Ligase</keyword>
<dbReference type="Pfam" id="PF19269">
    <property type="entry name" value="Anticodon_2"/>
    <property type="match status" value="1"/>
</dbReference>
<evidence type="ECO:0000256" key="4">
    <source>
        <dbReference type="ARBA" id="ARBA00022917"/>
    </source>
</evidence>
<dbReference type="STRING" id="1802457.A3F15_02245"/>
<accession>A0A1G2RCW5</accession>
<dbReference type="SUPFAM" id="SSF48163">
    <property type="entry name" value="An anticodon-binding domain of class I aminoacyl-tRNA synthetases"/>
    <property type="match status" value="1"/>
</dbReference>
<organism evidence="7 8">
    <name type="scientific">Candidatus Wildermuthbacteria bacterium RIFCSPHIGHO2_12_FULL_40_12</name>
    <dbReference type="NCBI Taxonomy" id="1802457"/>
    <lineage>
        <taxon>Bacteria</taxon>
        <taxon>Candidatus Wildermuthiibacteriota</taxon>
    </lineage>
</organism>
<dbReference type="InterPro" id="IPR020751">
    <property type="entry name" value="aa-tRNA-synth_I_codon-bd_sub2"/>
</dbReference>
<evidence type="ECO:0000256" key="2">
    <source>
        <dbReference type="ARBA" id="ARBA00022741"/>
    </source>
</evidence>
<gene>
    <name evidence="7" type="ORF">A3F15_02245</name>
</gene>
<name>A0A1G2RCW5_9BACT</name>
<evidence type="ECO:0000313" key="8">
    <source>
        <dbReference type="Proteomes" id="UP000177078"/>
    </source>
</evidence>
<evidence type="ECO:0000256" key="1">
    <source>
        <dbReference type="ARBA" id="ARBA00022598"/>
    </source>
</evidence>
<dbReference type="GO" id="GO:0006424">
    <property type="term" value="P:glutamyl-tRNA aminoacylation"/>
    <property type="evidence" value="ECO:0007669"/>
    <property type="project" value="TreeGrafter"/>
</dbReference>
<evidence type="ECO:0000256" key="3">
    <source>
        <dbReference type="ARBA" id="ARBA00022840"/>
    </source>
</evidence>
<keyword evidence="4" id="KW-0648">Protein biosynthesis</keyword>
<keyword evidence="5" id="KW-0030">Aminoacyl-tRNA synthetase</keyword>
<evidence type="ECO:0000313" key="7">
    <source>
        <dbReference type="EMBL" id="OHA70695.1"/>
    </source>
</evidence>
<dbReference type="PANTHER" id="PTHR43311">
    <property type="entry name" value="GLUTAMATE--TRNA LIGASE"/>
    <property type="match status" value="1"/>
</dbReference>
<dbReference type="InterPro" id="IPR008925">
    <property type="entry name" value="aa_tRNA-synth_I_cd-bd_sf"/>
</dbReference>
<sequence>MVPEKLKLFKEKLPKYKIKATGEIIAFDWLEKVVAIYQERLKKLSEISELAGFFLRDNLEYETELLKWQNMTDREVIGSLERVEEIIKFISENDWTQDNLEKSLIAKAEKDMQQRKVGSKGELLWPLRVALTGKKASAGPFEVAAILGREKTLKRIKEAMENCRKQHF</sequence>
<dbReference type="GO" id="GO:0005829">
    <property type="term" value="C:cytosol"/>
    <property type="evidence" value="ECO:0007669"/>
    <property type="project" value="TreeGrafter"/>
</dbReference>
<comment type="caution">
    <text evidence="7">The sequence shown here is derived from an EMBL/GenBank/DDBJ whole genome shotgun (WGS) entry which is preliminary data.</text>
</comment>
<dbReference type="EMBL" id="MHUC01000022">
    <property type="protein sequence ID" value="OHA70695.1"/>
    <property type="molecule type" value="Genomic_DNA"/>
</dbReference>
<feature type="domain" description="Aminoacyl-tRNA synthetase class I anticodon-binding" evidence="6">
    <location>
        <begin position="25"/>
        <end position="159"/>
    </location>
</feature>
<evidence type="ECO:0000259" key="6">
    <source>
        <dbReference type="Pfam" id="PF19269"/>
    </source>
</evidence>
<keyword evidence="2" id="KW-0547">Nucleotide-binding</keyword>
<protein>
    <recommendedName>
        <fullName evidence="6">Aminoacyl-tRNA synthetase class I anticodon-binding domain-containing protein</fullName>
    </recommendedName>
</protein>
<dbReference type="Proteomes" id="UP000177078">
    <property type="component" value="Unassembled WGS sequence"/>
</dbReference>
<proteinExistence type="predicted"/>
<dbReference type="PANTHER" id="PTHR43311:SF1">
    <property type="entry name" value="GLUTAMYL-Q TRNA(ASP) SYNTHETASE"/>
    <property type="match status" value="1"/>
</dbReference>
<dbReference type="InterPro" id="IPR045462">
    <property type="entry name" value="aa-tRNA-synth_I_cd-bd"/>
</dbReference>
<evidence type="ECO:0000256" key="5">
    <source>
        <dbReference type="ARBA" id="ARBA00023146"/>
    </source>
</evidence>
<dbReference type="AlphaFoldDB" id="A0A1G2RCW5"/>
<dbReference type="GO" id="GO:0000049">
    <property type="term" value="F:tRNA binding"/>
    <property type="evidence" value="ECO:0007669"/>
    <property type="project" value="InterPro"/>
</dbReference>
<reference evidence="7 8" key="1">
    <citation type="journal article" date="2016" name="Nat. Commun.">
        <title>Thousands of microbial genomes shed light on interconnected biogeochemical processes in an aquifer system.</title>
        <authorList>
            <person name="Anantharaman K."/>
            <person name="Brown C.T."/>
            <person name="Hug L.A."/>
            <person name="Sharon I."/>
            <person name="Castelle C.J."/>
            <person name="Probst A.J."/>
            <person name="Thomas B.C."/>
            <person name="Singh A."/>
            <person name="Wilkins M.J."/>
            <person name="Karaoz U."/>
            <person name="Brodie E.L."/>
            <person name="Williams K.H."/>
            <person name="Hubbard S.S."/>
            <person name="Banfield J.F."/>
        </authorList>
    </citation>
    <scope>NUCLEOTIDE SEQUENCE [LARGE SCALE GENOMIC DNA]</scope>
</reference>
<dbReference type="GO" id="GO:0004818">
    <property type="term" value="F:glutamate-tRNA ligase activity"/>
    <property type="evidence" value="ECO:0007669"/>
    <property type="project" value="TreeGrafter"/>
</dbReference>
<keyword evidence="3" id="KW-0067">ATP-binding</keyword>
<dbReference type="GO" id="GO:0005524">
    <property type="term" value="F:ATP binding"/>
    <property type="evidence" value="ECO:0007669"/>
    <property type="project" value="UniProtKB-KW"/>
</dbReference>
<dbReference type="Gene3D" id="1.10.10.350">
    <property type="match status" value="1"/>
</dbReference>